<feature type="domain" description="HTH lacI-type" evidence="4">
    <location>
        <begin position="4"/>
        <end position="59"/>
    </location>
</feature>
<keyword evidence="6" id="KW-1185">Reference proteome</keyword>
<dbReference type="EMBL" id="LSFN01000036">
    <property type="protein sequence ID" value="OAB72008.1"/>
    <property type="molecule type" value="Genomic_DNA"/>
</dbReference>
<evidence type="ECO:0000313" key="5">
    <source>
        <dbReference type="EMBL" id="OAB72008.1"/>
    </source>
</evidence>
<dbReference type="PANTHER" id="PTHR30146">
    <property type="entry name" value="LACI-RELATED TRANSCRIPTIONAL REPRESSOR"/>
    <property type="match status" value="1"/>
</dbReference>
<protein>
    <recommendedName>
        <fullName evidence="4">HTH lacI-type domain-containing protein</fullName>
    </recommendedName>
</protein>
<accession>A0A167BEW0</accession>
<keyword evidence="2" id="KW-0238">DNA-binding</keyword>
<dbReference type="CDD" id="cd19976">
    <property type="entry name" value="PBP1_DegA_Like"/>
    <property type="match status" value="1"/>
</dbReference>
<organism evidence="5 6">
    <name type="scientific">Paenibacillus crassostreae</name>
    <dbReference type="NCBI Taxonomy" id="1763538"/>
    <lineage>
        <taxon>Bacteria</taxon>
        <taxon>Bacillati</taxon>
        <taxon>Bacillota</taxon>
        <taxon>Bacilli</taxon>
        <taxon>Bacillales</taxon>
        <taxon>Paenibacillaceae</taxon>
        <taxon>Paenibacillus</taxon>
    </lineage>
</organism>
<dbReference type="SMART" id="SM00354">
    <property type="entry name" value="HTH_LACI"/>
    <property type="match status" value="1"/>
</dbReference>
<dbReference type="Gene3D" id="3.40.50.2300">
    <property type="match status" value="2"/>
</dbReference>
<keyword evidence="3" id="KW-0804">Transcription</keyword>
<dbReference type="SUPFAM" id="SSF47413">
    <property type="entry name" value="lambda repressor-like DNA-binding domains"/>
    <property type="match status" value="1"/>
</dbReference>
<dbReference type="Proteomes" id="UP000077134">
    <property type="component" value="Unassembled WGS sequence"/>
</dbReference>
<sequence length="337" mass="37272">MAKPTIKNIAELAGVSTATVSYVLNNNYSKVGEQTRNRILDLISELDYKPSAIARGLNNGRSHMIGLIVPDISKSHFSVLVSGIEAAFNKANYGILICNAYNSLTKEQEYYNRLSEKNVDGIIIAAGAIHGRYEDVDFDSSLIPLVMIDRYIEGLENQYGVYSDNYHGTYLGTKYLLEQGHTKIGCITGPLESANTTERIRGYRHALEEQGVVAFEEWIYSGSHSLETGATGLESMMKSNTPTAILAGGDLLAYGVYQAARSLNISIPEELSVIGIDDNIFSELITPKLSVLRPPLYKIGTKAATMLQQLIDNKKLRKRKIVYSPELVIRESTRRLP</sequence>
<dbReference type="AlphaFoldDB" id="A0A167BEW0"/>
<name>A0A167BEW0_9BACL</name>
<reference evidence="5 6" key="1">
    <citation type="submission" date="2016-02" db="EMBL/GenBank/DDBJ databases">
        <title>Paenibacillus sp. LPB0068, isolated from Crassostrea gigas.</title>
        <authorList>
            <person name="Shin S.-K."/>
            <person name="Yi H."/>
        </authorList>
    </citation>
    <scope>NUCLEOTIDE SEQUENCE [LARGE SCALE GENOMIC DNA]</scope>
    <source>
        <strain evidence="5 6">LPB0068</strain>
    </source>
</reference>
<dbReference type="PANTHER" id="PTHR30146:SF109">
    <property type="entry name" value="HTH-TYPE TRANSCRIPTIONAL REGULATOR GALS"/>
    <property type="match status" value="1"/>
</dbReference>
<dbReference type="InterPro" id="IPR028082">
    <property type="entry name" value="Peripla_BP_I"/>
</dbReference>
<evidence type="ECO:0000256" key="3">
    <source>
        <dbReference type="ARBA" id="ARBA00023163"/>
    </source>
</evidence>
<dbReference type="KEGG" id="pcx:LPB68_12210"/>
<gene>
    <name evidence="5" type="ORF">PNBC_18685</name>
</gene>
<dbReference type="GO" id="GO:0000976">
    <property type="term" value="F:transcription cis-regulatory region binding"/>
    <property type="evidence" value="ECO:0007669"/>
    <property type="project" value="TreeGrafter"/>
</dbReference>
<comment type="caution">
    <text evidence="5">The sequence shown here is derived from an EMBL/GenBank/DDBJ whole genome shotgun (WGS) entry which is preliminary data.</text>
</comment>
<dbReference type="SUPFAM" id="SSF53822">
    <property type="entry name" value="Periplasmic binding protein-like I"/>
    <property type="match status" value="1"/>
</dbReference>
<evidence type="ECO:0000259" key="4">
    <source>
        <dbReference type="PROSITE" id="PS50932"/>
    </source>
</evidence>
<evidence type="ECO:0000256" key="2">
    <source>
        <dbReference type="ARBA" id="ARBA00023125"/>
    </source>
</evidence>
<evidence type="ECO:0000313" key="6">
    <source>
        <dbReference type="Proteomes" id="UP000077134"/>
    </source>
</evidence>
<dbReference type="InterPro" id="IPR010982">
    <property type="entry name" value="Lambda_DNA-bd_dom_sf"/>
</dbReference>
<dbReference type="InterPro" id="IPR000843">
    <property type="entry name" value="HTH_LacI"/>
</dbReference>
<dbReference type="InterPro" id="IPR046335">
    <property type="entry name" value="LacI/GalR-like_sensor"/>
</dbReference>
<dbReference type="PROSITE" id="PS50932">
    <property type="entry name" value="HTH_LACI_2"/>
    <property type="match status" value="1"/>
</dbReference>
<dbReference type="OrthoDB" id="9775106at2"/>
<dbReference type="Gene3D" id="1.10.260.40">
    <property type="entry name" value="lambda repressor-like DNA-binding domains"/>
    <property type="match status" value="1"/>
</dbReference>
<dbReference type="Pfam" id="PF13377">
    <property type="entry name" value="Peripla_BP_3"/>
    <property type="match status" value="1"/>
</dbReference>
<proteinExistence type="predicted"/>
<dbReference type="Pfam" id="PF00356">
    <property type="entry name" value="LacI"/>
    <property type="match status" value="1"/>
</dbReference>
<dbReference type="RefSeq" id="WP_068660796.1">
    <property type="nucleotide sequence ID" value="NZ_CP017770.1"/>
</dbReference>
<keyword evidence="1" id="KW-0805">Transcription regulation</keyword>
<dbReference type="STRING" id="1763538.LPB68_12210"/>
<dbReference type="CDD" id="cd01392">
    <property type="entry name" value="HTH_LacI"/>
    <property type="match status" value="1"/>
</dbReference>
<evidence type="ECO:0000256" key="1">
    <source>
        <dbReference type="ARBA" id="ARBA00023015"/>
    </source>
</evidence>
<dbReference type="GO" id="GO:0003700">
    <property type="term" value="F:DNA-binding transcription factor activity"/>
    <property type="evidence" value="ECO:0007669"/>
    <property type="project" value="TreeGrafter"/>
</dbReference>